<dbReference type="Gene3D" id="1.25.40.420">
    <property type="match status" value="1"/>
</dbReference>
<dbReference type="InterPro" id="IPR011333">
    <property type="entry name" value="SKP1/BTB/POZ_sf"/>
</dbReference>
<dbReference type="Pfam" id="PF00651">
    <property type="entry name" value="BTB"/>
    <property type="match status" value="1"/>
</dbReference>
<feature type="domain" description="BTB" evidence="1">
    <location>
        <begin position="429"/>
        <end position="496"/>
    </location>
</feature>
<reference evidence="3" key="1">
    <citation type="journal article" date="2020" name="bioRxiv">
        <title>Chromosome-level reference genome of the European wasp spider Argiope bruennichi: a resource for studies on range expansion and evolutionary adaptation.</title>
        <authorList>
            <person name="Sheffer M.M."/>
            <person name="Hoppe A."/>
            <person name="Krehenwinkel H."/>
            <person name="Uhl G."/>
            <person name="Kuss A.W."/>
            <person name="Jensen L."/>
            <person name="Jensen C."/>
            <person name="Gillespie R.G."/>
            <person name="Hoff K.J."/>
            <person name="Prost S."/>
        </authorList>
    </citation>
    <scope>NUCLEOTIDE SEQUENCE</scope>
</reference>
<proteinExistence type="predicted"/>
<dbReference type="CDD" id="cd00121">
    <property type="entry name" value="MATH"/>
    <property type="match status" value="1"/>
</dbReference>
<evidence type="ECO:0000313" key="4">
    <source>
        <dbReference type="Proteomes" id="UP000807504"/>
    </source>
</evidence>
<comment type="caution">
    <text evidence="3">The sequence shown here is derived from an EMBL/GenBank/DDBJ whole genome shotgun (WGS) entry which is preliminary data.</text>
</comment>
<keyword evidence="4" id="KW-1185">Reference proteome</keyword>
<gene>
    <name evidence="3" type="ORF">HNY73_014535</name>
</gene>
<dbReference type="SUPFAM" id="SSF54695">
    <property type="entry name" value="POZ domain"/>
    <property type="match status" value="1"/>
</dbReference>
<dbReference type="InterPro" id="IPR002083">
    <property type="entry name" value="MATH/TRAF_dom"/>
</dbReference>
<dbReference type="SMART" id="SM00225">
    <property type="entry name" value="BTB"/>
    <property type="match status" value="1"/>
</dbReference>
<dbReference type="Proteomes" id="UP000807504">
    <property type="component" value="Unassembled WGS sequence"/>
</dbReference>
<evidence type="ECO:0000313" key="3">
    <source>
        <dbReference type="EMBL" id="KAF8777720.1"/>
    </source>
</evidence>
<evidence type="ECO:0000259" key="2">
    <source>
        <dbReference type="PROSITE" id="PS50144"/>
    </source>
</evidence>
<dbReference type="GO" id="GO:0030163">
    <property type="term" value="P:protein catabolic process"/>
    <property type="evidence" value="ECO:0007669"/>
    <property type="project" value="UniProtKB-ARBA"/>
</dbReference>
<dbReference type="PROSITE" id="PS50144">
    <property type="entry name" value="MATH"/>
    <property type="match status" value="1"/>
</dbReference>
<organism evidence="3 4">
    <name type="scientific">Argiope bruennichi</name>
    <name type="common">Wasp spider</name>
    <name type="synonym">Aranea bruennichi</name>
    <dbReference type="NCBI Taxonomy" id="94029"/>
    <lineage>
        <taxon>Eukaryota</taxon>
        <taxon>Metazoa</taxon>
        <taxon>Ecdysozoa</taxon>
        <taxon>Arthropoda</taxon>
        <taxon>Chelicerata</taxon>
        <taxon>Arachnida</taxon>
        <taxon>Araneae</taxon>
        <taxon>Araneomorphae</taxon>
        <taxon>Entelegynae</taxon>
        <taxon>Araneoidea</taxon>
        <taxon>Araneidae</taxon>
        <taxon>Argiope</taxon>
    </lineage>
</organism>
<accession>A0A8T0EPJ6</accession>
<dbReference type="PROSITE" id="PS50097">
    <property type="entry name" value="BTB"/>
    <property type="match status" value="1"/>
</dbReference>
<dbReference type="PANTHER" id="PTHR24413">
    <property type="entry name" value="SPECKLE-TYPE POZ PROTEIN"/>
    <property type="match status" value="1"/>
</dbReference>
<feature type="domain" description="MATH" evidence="2">
    <location>
        <begin position="96"/>
        <end position="223"/>
    </location>
</feature>
<dbReference type="Gene3D" id="2.60.210.10">
    <property type="entry name" value="Apoptosis, Tumor Necrosis Factor Receptor Associated Protein 2, Chain A"/>
    <property type="match status" value="1"/>
</dbReference>
<dbReference type="SUPFAM" id="SSF49599">
    <property type="entry name" value="TRAF domain-like"/>
    <property type="match status" value="1"/>
</dbReference>
<dbReference type="Gene3D" id="3.30.710.10">
    <property type="entry name" value="Potassium Channel Kv1.1, Chain A"/>
    <property type="match status" value="1"/>
</dbReference>
<dbReference type="InterPro" id="IPR008974">
    <property type="entry name" value="TRAF-like"/>
</dbReference>
<reference evidence="3" key="2">
    <citation type="submission" date="2020-06" db="EMBL/GenBank/DDBJ databases">
        <authorList>
            <person name="Sheffer M."/>
        </authorList>
    </citation>
    <scope>NUCLEOTIDE SEQUENCE</scope>
</reference>
<dbReference type="AlphaFoldDB" id="A0A8T0EPJ6"/>
<evidence type="ECO:0000259" key="1">
    <source>
        <dbReference type="PROSITE" id="PS50097"/>
    </source>
</evidence>
<dbReference type="Pfam" id="PF22486">
    <property type="entry name" value="MATH_2"/>
    <property type="match status" value="1"/>
</dbReference>
<sequence>MWRTLCKQNGDGHAKALVIAAISLRQTDGARFASDDGGGGHRTGVAFAEQFPHECKNFISPDRWRQSLCLMEFCAEKGHFLLMAENISVINNMGKEFTFLWIIENYSYTWHDKGKELTSPDFSPDGLEGTSWRLLLCPRGGKEVDSNFSVYLERSGYDAGPDNFSLIFLIGVFTADGLNHHVSKINTAFDMGSIKGWSMCMDFEQFMRKVYSLYDSLYVYCTMWKDETEIRGTGQFTARTCIAIERISFLHKVESFNDLELNQKKTLQIQCHSNTGCLINSNLYVTKDSNDKGMIIIENIPSDSNCILRTQKVSLLDASGNAVECGDIDNRFDATLRDIGKLPLTLSKQIIIERKSDCLPNGELSLLCECTFSTGIELKKIEETHHYIPTTADVKRCCRKGSNIVAEKLHACSSALDDLTTFYNCQLFTDVELKIGKKSFPAHRFVLCARSPVFKAMLTKKKKKKRADCIQVNDMDDDTMQKFLHFMYSDKLGSLDLESAFRLYWAANEYEVEKLKLLCSSILIDYLSATTASDLLLLGDVCKDSGLKEAAENYILEHEEEVFGTDEWETLIDEHPKLVIKIMYLKYKKKKAGK</sequence>
<dbReference type="InterPro" id="IPR000210">
    <property type="entry name" value="BTB/POZ_dom"/>
</dbReference>
<dbReference type="CDD" id="cd18186">
    <property type="entry name" value="BTB_POZ_ZBTB_KLHL-like"/>
    <property type="match status" value="1"/>
</dbReference>
<protein>
    <submittedName>
        <fullName evidence="3">Speckle-type POZ protein like</fullName>
    </submittedName>
</protein>
<dbReference type="EMBL" id="JABXBU010002072">
    <property type="protein sequence ID" value="KAF8777720.1"/>
    <property type="molecule type" value="Genomic_DNA"/>
</dbReference>
<name>A0A8T0EPJ6_ARGBR</name>